<evidence type="ECO:0000313" key="4">
    <source>
        <dbReference type="EMBL" id="CDT36566.1"/>
    </source>
</evidence>
<reference evidence="7 8" key="3">
    <citation type="submission" date="2019-02" db="EMBL/GenBank/DDBJ databases">
        <authorList>
            <consortium name="Pathogen Informatics"/>
        </authorList>
    </citation>
    <scope>NUCLEOTIDE SEQUENCE [LARGE SCALE GENOMIC DNA]</scope>
    <source>
        <strain evidence="7">Clo34</strain>
        <strain evidence="8">clo34</strain>
    </source>
</reference>
<feature type="transmembrane region" description="Helical" evidence="1">
    <location>
        <begin position="88"/>
        <end position="110"/>
    </location>
</feature>
<sequence length="395" mass="42288">MEAITAFCLVLVSLTIGDIVSAKTKAFVPSVFVSAIIFIVGFWTFFPENIVDLAALGTPLAQLGMLLLITHMGTMMSIKELAGQWKTIVIALAGIVGICVGALALGTVVFGWDTAVIATPPLTGGLVASIMMADAATAKGLASLSVLAILMYVAQGFAGYPITALMLKKEGKRLLSDFRSGKVTVNTDEEKVKDLPEQKSRFKIIPDLPEKYDTTYMIILRLGFVAWLAVQFTNLTNEVVSRYVICLIFGVIASELGIVDRKPLNKSGSFGWLMTSLMAFIFAGLAKATPAMLVEMAVPLVGIIIFGVIGMGIFSIIVGKLLGESKEMAFSVSLTSLYGFPPNYILTEEAVKALAETPEEKEFLMDKMLPKMLVGGFTTVTIASVVIAGIFVNLI</sequence>
<proteinExistence type="predicted"/>
<dbReference type="GeneID" id="66353520"/>
<protein>
    <submittedName>
        <fullName evidence="3 7">Membrane protein</fullName>
    </submittedName>
    <submittedName>
        <fullName evidence="2">Sodium/glutamate symporter</fullName>
    </submittedName>
</protein>
<dbReference type="InterPro" id="IPR049576">
    <property type="entry name" value="HDC-like"/>
</dbReference>
<dbReference type="Proteomes" id="UP000879542">
    <property type="component" value="Unassembled WGS sequence"/>
</dbReference>
<gene>
    <name evidence="4" type="ORF">BN1095_450015</name>
    <name evidence="3" type="ORF">BN1096_560015</name>
    <name evidence="2" type="ORF">BN1097_540015</name>
    <name evidence="5" type="ORF">KRM00_000930</name>
    <name evidence="6" type="ORF">KRQ00_000738</name>
    <name evidence="7" type="ORF">SAMEA1402399_01644</name>
</gene>
<name>A0A031WI75_CLODI</name>
<feature type="transmembrane region" description="Helical" evidence="1">
    <location>
        <begin position="296"/>
        <end position="318"/>
    </location>
</feature>
<dbReference type="EMBL" id="DAEQIJ010000002">
    <property type="protein sequence ID" value="HBH2619009.1"/>
    <property type="molecule type" value="Genomic_DNA"/>
</dbReference>
<reference evidence="5" key="4">
    <citation type="submission" date="2021-06" db="EMBL/GenBank/DDBJ databases">
        <authorList>
            <consortium name="NCBI Pathogen Detection Project"/>
        </authorList>
    </citation>
    <scope>NUCLEOTIDE SEQUENCE</scope>
    <source>
        <strain evidence="6">Clostridioides</strain>
        <strain evidence="5">HN1000</strain>
    </source>
</reference>
<keyword evidence="1" id="KW-1133">Transmembrane helix</keyword>
<feature type="transmembrane region" description="Helical" evidence="1">
    <location>
        <begin position="270"/>
        <end position="290"/>
    </location>
</feature>
<feature type="transmembrane region" description="Helical" evidence="1">
    <location>
        <begin position="214"/>
        <end position="233"/>
    </location>
</feature>
<evidence type="ECO:0000313" key="2">
    <source>
        <dbReference type="EMBL" id="CDS85729.1"/>
    </source>
</evidence>
<dbReference type="Proteomes" id="UP000878956">
    <property type="component" value="Unassembled WGS sequence"/>
</dbReference>
<dbReference type="AlphaFoldDB" id="A0A031WI75"/>
<keyword evidence="1" id="KW-0472">Membrane</keyword>
<dbReference type="EMBL" id="CAADAN010000004">
    <property type="protein sequence ID" value="VFD31408.1"/>
    <property type="molecule type" value="Genomic_DNA"/>
</dbReference>
<dbReference type="Proteomes" id="UP000411588">
    <property type="component" value="Unassembled WGS sequence"/>
</dbReference>
<feature type="transmembrane region" description="Helical" evidence="1">
    <location>
        <begin position="144"/>
        <end position="167"/>
    </location>
</feature>
<evidence type="ECO:0000256" key="1">
    <source>
        <dbReference type="SAM" id="Phobius"/>
    </source>
</evidence>
<organism evidence="3">
    <name type="scientific">Clostridioides difficile</name>
    <name type="common">Peptoclostridium difficile</name>
    <dbReference type="NCBI Taxonomy" id="1496"/>
    <lineage>
        <taxon>Bacteria</taxon>
        <taxon>Bacillati</taxon>
        <taxon>Bacillota</taxon>
        <taxon>Clostridia</taxon>
        <taxon>Peptostreptococcales</taxon>
        <taxon>Peptostreptococcaceae</taxon>
        <taxon>Clostridioides</taxon>
    </lineage>
</organism>
<feature type="transmembrane region" description="Helical" evidence="1">
    <location>
        <begin position="372"/>
        <end position="392"/>
    </location>
</feature>
<evidence type="ECO:0000313" key="6">
    <source>
        <dbReference type="EMBL" id="HBH2619009.1"/>
    </source>
</evidence>
<dbReference type="RefSeq" id="WP_003438015.1">
    <property type="nucleotide sequence ID" value="NZ_AP025558.1"/>
</dbReference>
<keyword evidence="1" id="KW-0812">Transmembrane</keyword>
<evidence type="ECO:0000313" key="7">
    <source>
        <dbReference type="EMBL" id="VFD31408.1"/>
    </source>
</evidence>
<evidence type="ECO:0000313" key="5">
    <source>
        <dbReference type="EMBL" id="HBH1541470.1"/>
    </source>
</evidence>
<accession>A0A031WI75</accession>
<reference evidence="3" key="1">
    <citation type="submission" date="2014-07" db="EMBL/GenBank/DDBJ databases">
        <authorList>
            <person name="Monot Marc"/>
        </authorList>
    </citation>
    <scope>NUCLEOTIDE SEQUENCE</scope>
    <source>
        <strain evidence="4">7032989</strain>
        <strain evidence="2">7032994</strain>
    </source>
</reference>
<dbReference type="EMBL" id="LK932392">
    <property type="protein sequence ID" value="CDS85729.1"/>
    <property type="molecule type" value="Genomic_DNA"/>
</dbReference>
<reference evidence="5" key="2">
    <citation type="journal article" date="2018" name="Genome Biol.">
        <title>SKESA: strategic k-mer extension for scrupulous assemblies.</title>
        <authorList>
            <person name="Souvorov A."/>
            <person name="Agarwala R."/>
            <person name="Lipman D.J."/>
        </authorList>
    </citation>
    <scope>NUCLEOTIDE SEQUENCE</scope>
    <source>
        <strain evidence="6">Clostridioides</strain>
        <strain evidence="5">HN1000</strain>
    </source>
</reference>
<dbReference type="EMBL" id="LK933127">
    <property type="protein sequence ID" value="CDT36566.1"/>
    <property type="molecule type" value="Genomic_DNA"/>
</dbReference>
<feature type="transmembrane region" description="Helical" evidence="1">
    <location>
        <begin position="53"/>
        <end position="76"/>
    </location>
</feature>
<feature type="transmembrane region" description="Helical" evidence="1">
    <location>
        <begin position="239"/>
        <end position="258"/>
    </location>
</feature>
<evidence type="ECO:0000313" key="3">
    <source>
        <dbReference type="EMBL" id="CDS86237.1"/>
    </source>
</evidence>
<feature type="transmembrane region" description="Helical" evidence="1">
    <location>
        <begin position="27"/>
        <end position="46"/>
    </location>
</feature>
<dbReference type="EMBL" id="LK932509">
    <property type="protein sequence ID" value="CDS86237.1"/>
    <property type="molecule type" value="Genomic_DNA"/>
</dbReference>
<evidence type="ECO:0000313" key="8">
    <source>
        <dbReference type="Proteomes" id="UP000411588"/>
    </source>
</evidence>
<dbReference type="CDD" id="cd21416">
    <property type="entry name" value="HDC_protein"/>
    <property type="match status" value="1"/>
</dbReference>
<dbReference type="EMBL" id="DAEPXK010000007">
    <property type="protein sequence ID" value="HBH1541470.1"/>
    <property type="molecule type" value="Genomic_DNA"/>
</dbReference>